<dbReference type="RefSeq" id="WP_011876464.1">
    <property type="nucleotide sequence ID" value="NC_009253.1"/>
</dbReference>
<name>A4J0L7_DESRM</name>
<dbReference type="PANTHER" id="PTHR39160">
    <property type="entry name" value="CELL WALL-BINDING PROTEIN YOCH"/>
    <property type="match status" value="1"/>
</dbReference>
<dbReference type="InterPro" id="IPR010611">
    <property type="entry name" value="3D_dom"/>
</dbReference>
<dbReference type="CDD" id="cd22786">
    <property type="entry name" value="DPBB_YuiC-like"/>
    <property type="match status" value="1"/>
</dbReference>
<dbReference type="InterPro" id="IPR036908">
    <property type="entry name" value="RlpA-like_sf"/>
</dbReference>
<feature type="transmembrane region" description="Helical" evidence="2">
    <location>
        <begin position="31"/>
        <end position="52"/>
    </location>
</feature>
<protein>
    <submittedName>
        <fullName evidence="4">3D domain protein</fullName>
    </submittedName>
</protein>
<dbReference type="InterPro" id="IPR051933">
    <property type="entry name" value="Resuscitation_pf_RpfB"/>
</dbReference>
<organism evidence="4 5">
    <name type="scientific">Desulforamulus reducens (strain ATCC BAA-1160 / DSM 100696 / MI-1)</name>
    <name type="common">Desulfotomaculum reducens</name>
    <dbReference type="NCBI Taxonomy" id="349161"/>
    <lineage>
        <taxon>Bacteria</taxon>
        <taxon>Bacillati</taxon>
        <taxon>Bacillota</taxon>
        <taxon>Clostridia</taxon>
        <taxon>Eubacteriales</taxon>
        <taxon>Peptococcaceae</taxon>
        <taxon>Desulforamulus</taxon>
    </lineage>
</organism>
<evidence type="ECO:0000313" key="5">
    <source>
        <dbReference type="Proteomes" id="UP000001556"/>
    </source>
</evidence>
<dbReference type="GO" id="GO:0009254">
    <property type="term" value="P:peptidoglycan turnover"/>
    <property type="evidence" value="ECO:0007669"/>
    <property type="project" value="InterPro"/>
</dbReference>
<dbReference type="Gene3D" id="2.20.230.10">
    <property type="entry name" value="Resuscitation-promoting factor rpfb"/>
    <property type="match status" value="1"/>
</dbReference>
<dbReference type="HOGENOM" id="CLU_036884_0_0_9"/>
<keyword evidence="5" id="KW-1185">Reference proteome</keyword>
<dbReference type="GO" id="GO:0004553">
    <property type="term" value="F:hydrolase activity, hydrolyzing O-glycosyl compounds"/>
    <property type="evidence" value="ECO:0007669"/>
    <property type="project" value="InterPro"/>
</dbReference>
<dbReference type="STRING" id="349161.Dred_0070"/>
<evidence type="ECO:0000256" key="1">
    <source>
        <dbReference type="ARBA" id="ARBA00022729"/>
    </source>
</evidence>
<feature type="domain" description="G5" evidence="3">
    <location>
        <begin position="130"/>
        <end position="210"/>
    </location>
</feature>
<dbReference type="Gene3D" id="2.40.40.10">
    <property type="entry name" value="RlpA-like domain"/>
    <property type="match status" value="1"/>
</dbReference>
<proteinExistence type="predicted"/>
<dbReference type="InterPro" id="IPR007137">
    <property type="entry name" value="DUF348"/>
</dbReference>
<evidence type="ECO:0000259" key="3">
    <source>
        <dbReference type="PROSITE" id="PS51109"/>
    </source>
</evidence>
<dbReference type="EMBL" id="CP000612">
    <property type="protein sequence ID" value="ABO48620.1"/>
    <property type="molecule type" value="Genomic_DNA"/>
</dbReference>
<dbReference type="InterPro" id="IPR011098">
    <property type="entry name" value="G5_dom"/>
</dbReference>
<dbReference type="OrthoDB" id="9798935at2"/>
<dbReference type="SMART" id="SM01208">
    <property type="entry name" value="G5"/>
    <property type="match status" value="1"/>
</dbReference>
<dbReference type="Pfam" id="PF03990">
    <property type="entry name" value="DUF348"/>
    <property type="match status" value="1"/>
</dbReference>
<reference evidence="4 5" key="1">
    <citation type="submission" date="2007-03" db="EMBL/GenBank/DDBJ databases">
        <title>Complete sequence of Desulfotomaculum reducens MI-1.</title>
        <authorList>
            <consortium name="US DOE Joint Genome Institute"/>
            <person name="Copeland A."/>
            <person name="Lucas S."/>
            <person name="Lapidus A."/>
            <person name="Barry K."/>
            <person name="Detter J.C."/>
            <person name="Glavina del Rio T."/>
            <person name="Hammon N."/>
            <person name="Israni S."/>
            <person name="Dalin E."/>
            <person name="Tice H."/>
            <person name="Pitluck S."/>
            <person name="Sims D."/>
            <person name="Brettin T."/>
            <person name="Bruce D."/>
            <person name="Han C."/>
            <person name="Tapia R."/>
            <person name="Schmutz J."/>
            <person name="Larimer F."/>
            <person name="Land M."/>
            <person name="Hauser L."/>
            <person name="Kyrpides N."/>
            <person name="Kim E."/>
            <person name="Tebo B.M."/>
            <person name="Richardson P."/>
        </authorList>
    </citation>
    <scope>NUCLEOTIDE SEQUENCE [LARGE SCALE GENOMIC DNA]</scope>
    <source>
        <strain evidence="4 5">MI-1</strain>
    </source>
</reference>
<keyword evidence="1" id="KW-0732">Signal</keyword>
<sequence length="309" mass="34130">MNWCPVEWPTKPRPTLANIEAKQSGKKATMAGLLGLSVLVLMASVVLGYALWSQSITVSEIINETEGFIHEVVTGKLPVTLQVDGKTTVLQTTSKTVQGLLEEQRIGLKPEDKVFPALSAPIKKNIKVQVIRVEVKKEYHNLPVPFTTERMASQEMPRGFARKVRNGKEGLQKEVWSVRYEDGVEVSRICEAREIIQQPVNALVQYGTLSNVNRGGENLRINRAMEMLATGYSYTGYNTATGVVPRPGIAAVDPRVIPLGTRLYVEGYGKATALDTGGAIQGGRIDLFYETEAEALQWGKRNTRVYVLE</sequence>
<dbReference type="Proteomes" id="UP000001556">
    <property type="component" value="Chromosome"/>
</dbReference>
<dbReference type="AlphaFoldDB" id="A4J0L7"/>
<evidence type="ECO:0000256" key="2">
    <source>
        <dbReference type="SAM" id="Phobius"/>
    </source>
</evidence>
<keyword evidence="2" id="KW-1133">Transmembrane helix</keyword>
<dbReference type="eggNOG" id="COG3584">
    <property type="taxonomic scope" value="Bacteria"/>
</dbReference>
<gene>
    <name evidence="4" type="ordered locus">Dred_0070</name>
</gene>
<dbReference type="GO" id="GO:0019867">
    <property type="term" value="C:outer membrane"/>
    <property type="evidence" value="ECO:0007669"/>
    <property type="project" value="InterPro"/>
</dbReference>
<dbReference type="SUPFAM" id="SSF50685">
    <property type="entry name" value="Barwin-like endoglucanases"/>
    <property type="match status" value="1"/>
</dbReference>
<dbReference type="Pfam" id="PF07501">
    <property type="entry name" value="G5"/>
    <property type="match status" value="1"/>
</dbReference>
<dbReference type="KEGG" id="drm:Dred_0070"/>
<accession>A4J0L7</accession>
<dbReference type="Pfam" id="PF06725">
    <property type="entry name" value="3D"/>
    <property type="match status" value="1"/>
</dbReference>
<dbReference type="PANTHER" id="PTHR39160:SF4">
    <property type="entry name" value="RESUSCITATION-PROMOTING FACTOR RPFB"/>
    <property type="match status" value="1"/>
</dbReference>
<evidence type="ECO:0000313" key="4">
    <source>
        <dbReference type="EMBL" id="ABO48620.1"/>
    </source>
</evidence>
<dbReference type="PROSITE" id="PS51109">
    <property type="entry name" value="G5"/>
    <property type="match status" value="1"/>
</dbReference>
<keyword evidence="2" id="KW-0472">Membrane</keyword>
<keyword evidence="2" id="KW-0812">Transmembrane</keyword>